<name>A0A2C5ZBN4_9HYPO</name>
<accession>A0A2C5ZBN4</accession>
<reference evidence="1 2" key="1">
    <citation type="submission" date="2017-06" db="EMBL/GenBank/DDBJ databases">
        <title>Ant-infecting Ophiocordyceps genomes reveal a high diversity of potential behavioral manipulation genes and a possible major role for enterotoxins.</title>
        <authorList>
            <person name="De Bekker C."/>
            <person name="Evans H.C."/>
            <person name="Brachmann A."/>
            <person name="Hughes D.P."/>
        </authorList>
    </citation>
    <scope>NUCLEOTIDE SEQUENCE [LARGE SCALE GENOMIC DNA]</scope>
    <source>
        <strain evidence="1 2">1348a</strain>
    </source>
</reference>
<dbReference type="Proteomes" id="UP000224854">
    <property type="component" value="Unassembled WGS sequence"/>
</dbReference>
<protein>
    <submittedName>
        <fullName evidence="1">Uncharacterized protein</fullName>
    </submittedName>
</protein>
<dbReference type="Pfam" id="PF11958">
    <property type="entry name" value="DUF3472"/>
    <property type="match status" value="1"/>
</dbReference>
<organism evidence="1 2">
    <name type="scientific">Ophiocordyceps australis</name>
    <dbReference type="NCBI Taxonomy" id="1399860"/>
    <lineage>
        <taxon>Eukaryota</taxon>
        <taxon>Fungi</taxon>
        <taxon>Dikarya</taxon>
        <taxon>Ascomycota</taxon>
        <taxon>Pezizomycotina</taxon>
        <taxon>Sordariomycetes</taxon>
        <taxon>Hypocreomycetidae</taxon>
        <taxon>Hypocreales</taxon>
        <taxon>Ophiocordycipitaceae</taxon>
        <taxon>Ophiocordyceps</taxon>
    </lineage>
</organism>
<evidence type="ECO:0000313" key="2">
    <source>
        <dbReference type="Proteomes" id="UP000224854"/>
    </source>
</evidence>
<sequence>MRNTPRENGYYFAYQFNFADTPEVSTCGLQPREMRDGQEIIHADFISLQGGTFTTHTNCEDGVNGGAGVHCWVEFPGSYNHTYNIRIKNKRFTDWEATIIDDETKDEYEIGTWTLPGNAGYIQNGQIGFIEYYPWNSQSSGTCQSLPRTSVTFLKPIAKDIFARKGRIVKVFEYAWLDRQTGLCKRHG</sequence>
<dbReference type="InterPro" id="IPR021862">
    <property type="entry name" value="DUF3472"/>
</dbReference>
<dbReference type="OrthoDB" id="5576763at2759"/>
<proteinExistence type="predicted"/>
<evidence type="ECO:0000313" key="1">
    <source>
        <dbReference type="EMBL" id="PHH77283.1"/>
    </source>
</evidence>
<keyword evidence="2" id="KW-1185">Reference proteome</keyword>
<dbReference type="AlphaFoldDB" id="A0A2C5ZBN4"/>
<gene>
    <name evidence="1" type="ORF">CDD82_3578</name>
</gene>
<dbReference type="EMBL" id="NJEU01000276">
    <property type="protein sequence ID" value="PHH77283.1"/>
    <property type="molecule type" value="Genomic_DNA"/>
</dbReference>
<comment type="caution">
    <text evidence="1">The sequence shown here is derived from an EMBL/GenBank/DDBJ whole genome shotgun (WGS) entry which is preliminary data.</text>
</comment>